<dbReference type="OrthoDB" id="5831138at2759"/>
<comment type="caution">
    <text evidence="7">The sequence shown here is derived from an EMBL/GenBank/DDBJ whole genome shotgun (WGS) entry which is preliminary data.</text>
</comment>
<dbReference type="GO" id="GO:0009653">
    <property type="term" value="P:anatomical structure morphogenesis"/>
    <property type="evidence" value="ECO:0007669"/>
    <property type="project" value="TreeGrafter"/>
</dbReference>
<dbReference type="Pfam" id="PF16184">
    <property type="entry name" value="Cadherin_3"/>
    <property type="match status" value="9"/>
</dbReference>
<evidence type="ECO:0000256" key="4">
    <source>
        <dbReference type="PROSITE-ProRule" id="PRU01201"/>
    </source>
</evidence>
<keyword evidence="6" id="KW-0472">Membrane</keyword>
<feature type="compositionally biased region" description="Polar residues" evidence="5">
    <location>
        <begin position="1929"/>
        <end position="1941"/>
    </location>
</feature>
<evidence type="ECO:0000256" key="1">
    <source>
        <dbReference type="ARBA" id="ARBA00022729"/>
    </source>
</evidence>
<keyword evidence="6" id="KW-1133">Transmembrane helix</keyword>
<protein>
    <submittedName>
        <fullName evidence="7">Uncharacterized protein</fullName>
    </submittedName>
</protein>
<feature type="repeat" description="CSPG" evidence="4">
    <location>
        <begin position="1412"/>
        <end position="1503"/>
    </location>
</feature>
<feature type="repeat" description="CSPG" evidence="4">
    <location>
        <begin position="1068"/>
        <end position="1161"/>
    </location>
</feature>
<sequence>MCVYVSVCSPQPHIRGRVLWRMAVLPLSLPLIVSSITFDLIFHELKGSPLVLLSPSRNITLSVVGHSLLADSVAVAHVDVGQKVSLSVKCLSETSVHISTAGLNSLLYSPSLCSSATGVLVDEASLHGCVSNLYQGSNLLLTKLCGNSKSDGATRSVPVSTLQPIYVAEPLEVNEGGSMPLQWKNIYILPEHSRFNLSNKQITFSIVEGPHHGMLMLDGQPCSAFDYSQLLSRSVIYRHDGSETTQDQLEFQLDISSKKTDFPWLDSTTYVLRIRINPVNDPPELTEAKGGHVIKISAKGSRILSPDQVLLSDPDDGPDKVRVQVVEGRGVHLRIRNTTITEFTQRQFINRVVSIHDEGLYEKGVLRLVARDGDARSQVLTLHTVSTPVEVRLKTNTGVRLLHHSSALITSNNLSFTASVPDLPLSFSIVGLPDHGVVECSPEQGHFAVCSTFTQDQVDRGLVRFRHTSNHHPTHDMFSFQVESGDFVSMIHNFRLMFIPMNVKVFNREVFMLNGTESGTLSRANLFAWTFPKSYPPEKLVYHIEEPPKYGILSRKINGKSRRIGVSSNFTQADLDNQLISFKLHFMQYSIINDFFLFRVITPAISSESLRFEIIFVPTQTSIQLVNRTIVVQEGEMATITSDSLSLATPDDSFFVFTLALAPIQGALILKSDSSRKALTTGMNFTTKDIAEERLIYTHSGSETRTDRLHLIAESAFRKGRRIPFWMSFSIIPVNDNKPRLHGSSTLQIVERGERVLHPYLLNWVDDDSDGAPLQFNFYQPIKDAAVLSTVSPYHPMTAFTEKDLEQGRIMLRHLGHKSNFTISYTVSDGKHTVEGLLRIVASDPFVRLGESLLEYCCLPGDTPNLPVSPLNLSIVSNLDIRLEDIVYQMESDNFAIQHHGSRRPTRTFTQKDINEGKISYNVGSAATEPFTVRVGNQSLTSEVQIVRRSLGASLELRRSATVSLPVGGVVSIDTSHLEIGDAASSADDLIYHVMKPPQEGTLVLERDNASSTPQVSARSFSQRDIDLGRLQYIHSASGAGRDTIQFNITSPHITKGPYTLYVEIYEHHVSLRASPLQVVAGGSTVVSNSVINVTSSDREDYVINVIEKPNYGWIVLDSWSVNNISSIETFSGSDLRERRVVYVSDRDSSATRDSFSVVACISHHTCTQPQIVDVTLSQRNVQSPQLLRNEILRVSADKTLITNAHLDTEDPDTPSSGVFFLISRPSNGLVVNANDLSKSIYNFSQKDVDDSSVIFMRHPNASGSGGFSFLLSDGVHQIGPEWFSIEGWTSSSPVLQANARLLASPSASTVIGVESLRANIPNSRPEEILYSVSRPPKYGKLLVDSQEAEKFSQLDINRNRLVYNNEGAPQKEWTRKDSFHFVLQKNGSDTPIEEEFRFRISSTYAALHDPTENYVKISPLNTSKGGSVALTSAHLDASVLASSAADEDLILEVSTPPRHGELEFIDGAASQLTWSDFQAETKLVYRHGGEESRDDSVTFFIYPASEKTRRSSRLRVTLPIHITTLRDPLVQVSKFPTTLSIRNSGAMPLSPQLFFASHPHVPPQSIVYEITHPGSTGTEVRVNGQRRNMFSQEQVNEGLVSIGHAPSSSTLSSHDVVVFSVEGHSRALIVRIKPLDLALENHTTIEYPQGKTYVVLNRTHLGAYSNGDRSAITYKIVSGPENGTFYWVAGEKEAKQFTQKDIDDGKILYAQLNMHSYKDAFEFVMANTEKGVVRNRSEILVRPLVTAQPVIVETNSAVPLTASQLNASALQGSTPRFLITSTPQYGRISLDPTANHSVLFFTFPDILRGRVYYQAFTTDREVTENLELEVRADSVQPARLILPITIIPTDSEMPEHLEKEKEQQADKKEETPKDPPRSSAISDQLPVCHSNYALQLFPIVVIILVVILGITVCVLLCRRRPKKKPTPAASTPQLAPTPRTSLPEKPDLLGSTVFAQVGKSDAPPRQPLKTFERTQITPLSKRRLQPSLDYAGLATDTPPPMPLFKQLAAQRSDAHHWV</sequence>
<keyword evidence="8" id="KW-1185">Reference proteome</keyword>
<feature type="region of interest" description="Disordered" evidence="5">
    <location>
        <begin position="1923"/>
        <end position="1948"/>
    </location>
</feature>
<evidence type="ECO:0000313" key="8">
    <source>
        <dbReference type="Proteomes" id="UP000024635"/>
    </source>
</evidence>
<feature type="transmembrane region" description="Helical" evidence="6">
    <location>
        <begin position="1893"/>
        <end position="1918"/>
    </location>
</feature>
<keyword evidence="1" id="KW-0732">Signal</keyword>
<feature type="transmembrane region" description="Helical" evidence="6">
    <location>
        <begin position="18"/>
        <end position="42"/>
    </location>
</feature>
<feature type="region of interest" description="Disordered" evidence="5">
    <location>
        <begin position="1853"/>
        <end position="1883"/>
    </location>
</feature>
<dbReference type="PROSITE" id="PS51854">
    <property type="entry name" value="CSPG"/>
    <property type="match status" value="7"/>
</dbReference>
<dbReference type="EMBL" id="JARK01001348">
    <property type="protein sequence ID" value="EYC25247.1"/>
    <property type="molecule type" value="Genomic_DNA"/>
</dbReference>
<dbReference type="InterPro" id="IPR051561">
    <property type="entry name" value="FRAS1_ECM"/>
</dbReference>
<evidence type="ECO:0000256" key="2">
    <source>
        <dbReference type="ARBA" id="ARBA00022737"/>
    </source>
</evidence>
<feature type="repeat" description="CSPG" evidence="4">
    <location>
        <begin position="162"/>
        <end position="254"/>
    </location>
</feature>
<evidence type="ECO:0000313" key="7">
    <source>
        <dbReference type="EMBL" id="EYC25247.1"/>
    </source>
</evidence>
<evidence type="ECO:0000256" key="6">
    <source>
        <dbReference type="SAM" id="Phobius"/>
    </source>
</evidence>
<accession>A0A016VDY8</accession>
<dbReference type="PANTHER" id="PTHR45739">
    <property type="entry name" value="MATRIX PROTEIN, PUTATIVE-RELATED"/>
    <property type="match status" value="1"/>
</dbReference>
<evidence type="ECO:0000256" key="5">
    <source>
        <dbReference type="SAM" id="MobiDB-lite"/>
    </source>
</evidence>
<dbReference type="InterPro" id="IPR039005">
    <property type="entry name" value="CSPG_rpt"/>
</dbReference>
<keyword evidence="6" id="KW-0812">Transmembrane</keyword>
<reference evidence="8" key="1">
    <citation type="journal article" date="2015" name="Nat. Genet.">
        <title>The genome and transcriptome of the zoonotic hookworm Ancylostoma ceylanicum identify infection-specific gene families.</title>
        <authorList>
            <person name="Schwarz E.M."/>
            <person name="Hu Y."/>
            <person name="Antoshechkin I."/>
            <person name="Miller M.M."/>
            <person name="Sternberg P.W."/>
            <person name="Aroian R.V."/>
        </authorList>
    </citation>
    <scope>NUCLEOTIDE SEQUENCE</scope>
    <source>
        <strain evidence="8">HY135</strain>
    </source>
</reference>
<proteinExistence type="predicted"/>
<keyword evidence="3" id="KW-0325">Glycoprotein</keyword>
<feature type="repeat" description="CSPG" evidence="4">
    <location>
        <begin position="1293"/>
        <end position="1385"/>
    </location>
</feature>
<organism evidence="7 8">
    <name type="scientific">Ancylostoma ceylanicum</name>
    <dbReference type="NCBI Taxonomy" id="53326"/>
    <lineage>
        <taxon>Eukaryota</taxon>
        <taxon>Metazoa</taxon>
        <taxon>Ecdysozoa</taxon>
        <taxon>Nematoda</taxon>
        <taxon>Chromadorea</taxon>
        <taxon>Rhabditida</taxon>
        <taxon>Rhabditina</taxon>
        <taxon>Rhabditomorpha</taxon>
        <taxon>Strongyloidea</taxon>
        <taxon>Ancylostomatidae</taxon>
        <taxon>Ancylostomatinae</taxon>
        <taxon>Ancylostoma</taxon>
    </lineage>
</organism>
<dbReference type="PANTHER" id="PTHR45739:SF8">
    <property type="entry name" value="FRAS1-RELATED EXTRACELLULAR MATRIX PROTEIN 1"/>
    <property type="match status" value="1"/>
</dbReference>
<keyword evidence="2" id="KW-0677">Repeat</keyword>
<feature type="repeat" description="CSPG" evidence="4">
    <location>
        <begin position="390"/>
        <end position="483"/>
    </location>
</feature>
<feature type="repeat" description="CSPG" evidence="4">
    <location>
        <begin position="954"/>
        <end position="1050"/>
    </location>
</feature>
<name>A0A016VDY8_9BILA</name>
<feature type="repeat" description="CSPG" evidence="4">
    <location>
        <begin position="621"/>
        <end position="714"/>
    </location>
</feature>
<dbReference type="Proteomes" id="UP000024635">
    <property type="component" value="Unassembled WGS sequence"/>
</dbReference>
<evidence type="ECO:0000256" key="3">
    <source>
        <dbReference type="ARBA" id="ARBA00023180"/>
    </source>
</evidence>
<feature type="compositionally biased region" description="Basic and acidic residues" evidence="5">
    <location>
        <begin position="1854"/>
        <end position="1877"/>
    </location>
</feature>
<gene>
    <name evidence="7" type="primary">Acey_s0012.g1785</name>
    <name evidence="7" type="synonym">Acey-C48E7.6</name>
    <name evidence="7" type="ORF">Y032_0012g1785</name>
</gene>